<organism evidence="5 6">
    <name type="scientific">Shouchella lehensis G1</name>
    <dbReference type="NCBI Taxonomy" id="1246626"/>
    <lineage>
        <taxon>Bacteria</taxon>
        <taxon>Bacillati</taxon>
        <taxon>Bacillota</taxon>
        <taxon>Bacilli</taxon>
        <taxon>Bacillales</taxon>
        <taxon>Bacillaceae</taxon>
        <taxon>Shouchella</taxon>
    </lineage>
</organism>
<dbReference type="Pfam" id="PF01408">
    <property type="entry name" value="GFO_IDH_MocA"/>
    <property type="match status" value="1"/>
</dbReference>
<reference evidence="5 6" key="1">
    <citation type="journal article" date="2014" name="Gene">
        <title>A comparative genomic analysis of the alkalitolerant soil bacterium Bacillus lehensis G1.</title>
        <authorList>
            <person name="Noor Y.M."/>
            <person name="Samsulrizal N.H."/>
            <person name="Jema'on N.A."/>
            <person name="Low K.O."/>
            <person name="Ramli A.N."/>
            <person name="Alias N.I."/>
            <person name="Damis S.I."/>
            <person name="Fuzi S.F."/>
            <person name="Isa M.N."/>
            <person name="Murad A.M."/>
            <person name="Raih M.F."/>
            <person name="Bakar F.D."/>
            <person name="Najimudin N."/>
            <person name="Mahadi N.M."/>
            <person name="Illias R.M."/>
        </authorList>
    </citation>
    <scope>NUCLEOTIDE SEQUENCE [LARGE SCALE GENOMIC DNA]</scope>
    <source>
        <strain evidence="5 6">G1</strain>
    </source>
</reference>
<dbReference type="Pfam" id="PF22725">
    <property type="entry name" value="GFO_IDH_MocA_C3"/>
    <property type="match status" value="1"/>
</dbReference>
<dbReference type="SUPFAM" id="SSF55347">
    <property type="entry name" value="Glyceraldehyde-3-phosphate dehydrogenase-like, C-terminal domain"/>
    <property type="match status" value="1"/>
</dbReference>
<dbReference type="SUPFAM" id="SSF51735">
    <property type="entry name" value="NAD(P)-binding Rossmann-fold domains"/>
    <property type="match status" value="1"/>
</dbReference>
<dbReference type="STRING" id="1246626.BleG1_1892"/>
<dbReference type="PATRIC" id="fig|1246626.3.peg.1890"/>
<dbReference type="RefSeq" id="WP_038479903.1">
    <property type="nucleotide sequence ID" value="NZ_CP003923.1"/>
</dbReference>
<dbReference type="OrthoDB" id="9815825at2"/>
<dbReference type="InterPro" id="IPR055170">
    <property type="entry name" value="GFO_IDH_MocA-like_dom"/>
</dbReference>
<dbReference type="GO" id="GO:0016491">
    <property type="term" value="F:oxidoreductase activity"/>
    <property type="evidence" value="ECO:0007669"/>
    <property type="project" value="UniProtKB-KW"/>
</dbReference>
<dbReference type="EMBL" id="CP003923">
    <property type="protein sequence ID" value="AIC94470.1"/>
    <property type="molecule type" value="Genomic_DNA"/>
</dbReference>
<evidence type="ECO:0000256" key="1">
    <source>
        <dbReference type="ARBA" id="ARBA00010928"/>
    </source>
</evidence>
<dbReference type="GO" id="GO:0000166">
    <property type="term" value="F:nucleotide binding"/>
    <property type="evidence" value="ECO:0007669"/>
    <property type="project" value="InterPro"/>
</dbReference>
<gene>
    <name evidence="5" type="ORF">BleG1_1892</name>
</gene>
<protein>
    <submittedName>
        <fullName evidence="5">Oxidoreductase</fullName>
    </submittedName>
</protein>
<dbReference type="AlphaFoldDB" id="A0A060LXH6"/>
<sequence>MVSKQLTWGILGTATIAKQSMIPGILESSTGSIGAIASRSLDKAQAFASEFSIPTAYGSYEELVADPSIDAVYIPLPNHLHKEWVIRSAKAKKHVLCEKPISLNQSELEEMKRVCEENNVLLLDAFMYRYQERYTLIKNHIKNGDIGDLRGIRSSFSFNNAGALDNFRMKKEFGGGSLYDIGVYPLSLARMIFEEEPEAITVHSYSPDSHNGVDMSAAGLVEFNNGRFLTFDCGMWAAYRNDAEILGSTGRILIPDPFTGGLEGFQLIQGSEQRQIDVEDTNHYAKQADYFAHVVWGETANRFGIEDSLANMRLLDGALASQEKRERVVL</sequence>
<name>A0A060LXH6_9BACI</name>
<dbReference type="KEGG" id="ble:BleG1_1892"/>
<dbReference type="HOGENOM" id="CLU_023194_5_0_9"/>
<evidence type="ECO:0000259" key="3">
    <source>
        <dbReference type="Pfam" id="PF01408"/>
    </source>
</evidence>
<dbReference type="Proteomes" id="UP000027142">
    <property type="component" value="Chromosome"/>
</dbReference>
<dbReference type="InterPro" id="IPR050984">
    <property type="entry name" value="Gfo/Idh/MocA_domain"/>
</dbReference>
<dbReference type="PANTHER" id="PTHR22604">
    <property type="entry name" value="OXIDOREDUCTASES"/>
    <property type="match status" value="1"/>
</dbReference>
<keyword evidence="6" id="KW-1185">Reference proteome</keyword>
<evidence type="ECO:0000259" key="4">
    <source>
        <dbReference type="Pfam" id="PF22725"/>
    </source>
</evidence>
<dbReference type="eggNOG" id="COG0673">
    <property type="taxonomic scope" value="Bacteria"/>
</dbReference>
<comment type="similarity">
    <text evidence="1">Belongs to the Gfo/Idh/MocA family.</text>
</comment>
<dbReference type="InterPro" id="IPR000683">
    <property type="entry name" value="Gfo/Idh/MocA-like_OxRdtase_N"/>
</dbReference>
<dbReference type="PANTHER" id="PTHR22604:SF105">
    <property type="entry name" value="TRANS-1,2-DIHYDROBENZENE-1,2-DIOL DEHYDROGENASE"/>
    <property type="match status" value="1"/>
</dbReference>
<proteinExistence type="inferred from homology"/>
<feature type="domain" description="Gfo/Idh/MocA-like oxidoreductase N-terminal" evidence="3">
    <location>
        <begin position="7"/>
        <end position="122"/>
    </location>
</feature>
<evidence type="ECO:0000313" key="6">
    <source>
        <dbReference type="Proteomes" id="UP000027142"/>
    </source>
</evidence>
<keyword evidence="2" id="KW-0560">Oxidoreductase</keyword>
<dbReference type="Gene3D" id="3.30.360.10">
    <property type="entry name" value="Dihydrodipicolinate Reductase, domain 2"/>
    <property type="match status" value="1"/>
</dbReference>
<dbReference type="Gene3D" id="3.40.50.720">
    <property type="entry name" value="NAD(P)-binding Rossmann-like Domain"/>
    <property type="match status" value="1"/>
</dbReference>
<accession>A0A060LXH6</accession>
<evidence type="ECO:0000256" key="2">
    <source>
        <dbReference type="ARBA" id="ARBA00023002"/>
    </source>
</evidence>
<dbReference type="InterPro" id="IPR036291">
    <property type="entry name" value="NAD(P)-bd_dom_sf"/>
</dbReference>
<feature type="domain" description="GFO/IDH/MocA-like oxidoreductase" evidence="4">
    <location>
        <begin position="136"/>
        <end position="252"/>
    </location>
</feature>
<evidence type="ECO:0000313" key="5">
    <source>
        <dbReference type="EMBL" id="AIC94470.1"/>
    </source>
</evidence>